<dbReference type="Proteomes" id="UP000735302">
    <property type="component" value="Unassembled WGS sequence"/>
</dbReference>
<dbReference type="EMBL" id="BLXT01004121">
    <property type="protein sequence ID" value="GFO09767.1"/>
    <property type="molecule type" value="Genomic_DNA"/>
</dbReference>
<name>A0AAV4AS50_9GAST</name>
<keyword evidence="1" id="KW-0175">Coiled coil</keyword>
<evidence type="ECO:0008006" key="4">
    <source>
        <dbReference type="Google" id="ProtNLM"/>
    </source>
</evidence>
<evidence type="ECO:0000313" key="3">
    <source>
        <dbReference type="Proteomes" id="UP000735302"/>
    </source>
</evidence>
<proteinExistence type="predicted"/>
<evidence type="ECO:0000256" key="1">
    <source>
        <dbReference type="SAM" id="Coils"/>
    </source>
</evidence>
<organism evidence="2 3">
    <name type="scientific">Plakobranchus ocellatus</name>
    <dbReference type="NCBI Taxonomy" id="259542"/>
    <lineage>
        <taxon>Eukaryota</taxon>
        <taxon>Metazoa</taxon>
        <taxon>Spiralia</taxon>
        <taxon>Lophotrochozoa</taxon>
        <taxon>Mollusca</taxon>
        <taxon>Gastropoda</taxon>
        <taxon>Heterobranchia</taxon>
        <taxon>Euthyneura</taxon>
        <taxon>Panpulmonata</taxon>
        <taxon>Sacoglossa</taxon>
        <taxon>Placobranchoidea</taxon>
        <taxon>Plakobranchidae</taxon>
        <taxon>Plakobranchus</taxon>
    </lineage>
</organism>
<evidence type="ECO:0000313" key="2">
    <source>
        <dbReference type="EMBL" id="GFO09767.1"/>
    </source>
</evidence>
<protein>
    <recommendedName>
        <fullName evidence="4">Golgin-84</fullName>
    </recommendedName>
</protein>
<dbReference type="AlphaFoldDB" id="A0AAV4AS50"/>
<sequence length="196" mass="21698">MERQLQEAQNERSTLESELKSVRQEAQNTCSFLELQLNSAMKKNFRLDAKIGGLKDTLVTLASETKDSIKELTEVSKENSANIQGLQKLQILIKQRGSISSSSNSNSHSASYSSECVSTIKATEGRQGQQLFSLKCMSKPRGLAVLDSSATSHTVALTLPDCHGIDITICTVLDFWLLRTFYVICERAMNRLGFSN</sequence>
<accession>A0AAV4AS50</accession>
<comment type="caution">
    <text evidence="2">The sequence shown here is derived from an EMBL/GenBank/DDBJ whole genome shotgun (WGS) entry which is preliminary data.</text>
</comment>
<keyword evidence="3" id="KW-1185">Reference proteome</keyword>
<gene>
    <name evidence="2" type="ORF">PoB_003627200</name>
</gene>
<feature type="coiled-coil region" evidence="1">
    <location>
        <begin position="5"/>
        <end position="43"/>
    </location>
</feature>
<reference evidence="2 3" key="1">
    <citation type="journal article" date="2021" name="Elife">
        <title>Chloroplast acquisition without the gene transfer in kleptoplastic sea slugs, Plakobranchus ocellatus.</title>
        <authorList>
            <person name="Maeda T."/>
            <person name="Takahashi S."/>
            <person name="Yoshida T."/>
            <person name="Shimamura S."/>
            <person name="Takaki Y."/>
            <person name="Nagai Y."/>
            <person name="Toyoda A."/>
            <person name="Suzuki Y."/>
            <person name="Arimoto A."/>
            <person name="Ishii H."/>
            <person name="Satoh N."/>
            <person name="Nishiyama T."/>
            <person name="Hasebe M."/>
            <person name="Maruyama T."/>
            <person name="Minagawa J."/>
            <person name="Obokata J."/>
            <person name="Shigenobu S."/>
        </authorList>
    </citation>
    <scope>NUCLEOTIDE SEQUENCE [LARGE SCALE GENOMIC DNA]</scope>
</reference>